<dbReference type="PANTHER" id="PTHR10443">
    <property type="entry name" value="MICROSOMAL DIPEPTIDASE"/>
    <property type="match status" value="1"/>
</dbReference>
<dbReference type="KEGG" id="snep:Enr13x_22110"/>
<feature type="signal peptide" evidence="1">
    <location>
        <begin position="1"/>
        <end position="25"/>
    </location>
</feature>
<proteinExistence type="predicted"/>
<organism evidence="2 3">
    <name type="scientific">Stieleria neptunia</name>
    <dbReference type="NCBI Taxonomy" id="2527979"/>
    <lineage>
        <taxon>Bacteria</taxon>
        <taxon>Pseudomonadati</taxon>
        <taxon>Planctomycetota</taxon>
        <taxon>Planctomycetia</taxon>
        <taxon>Pirellulales</taxon>
        <taxon>Pirellulaceae</taxon>
        <taxon>Stieleria</taxon>
    </lineage>
</organism>
<dbReference type="SUPFAM" id="SSF51556">
    <property type="entry name" value="Metallo-dependent hydrolases"/>
    <property type="match status" value="1"/>
</dbReference>
<dbReference type="PROSITE" id="PS51318">
    <property type="entry name" value="TAT"/>
    <property type="match status" value="1"/>
</dbReference>
<feature type="chain" id="PRO_5021875432" evidence="1">
    <location>
        <begin position="26"/>
        <end position="448"/>
    </location>
</feature>
<accession>A0A518HND1</accession>
<dbReference type="RefSeq" id="WP_231744195.1">
    <property type="nucleotide sequence ID" value="NZ_CP037423.1"/>
</dbReference>
<dbReference type="InterPro" id="IPR008257">
    <property type="entry name" value="Pept_M19"/>
</dbReference>
<reference evidence="2 3" key="1">
    <citation type="submission" date="2019-03" db="EMBL/GenBank/DDBJ databases">
        <title>Deep-cultivation of Planctomycetes and their phenomic and genomic characterization uncovers novel biology.</title>
        <authorList>
            <person name="Wiegand S."/>
            <person name="Jogler M."/>
            <person name="Boedeker C."/>
            <person name="Pinto D."/>
            <person name="Vollmers J."/>
            <person name="Rivas-Marin E."/>
            <person name="Kohn T."/>
            <person name="Peeters S.H."/>
            <person name="Heuer A."/>
            <person name="Rast P."/>
            <person name="Oberbeckmann S."/>
            <person name="Bunk B."/>
            <person name="Jeske O."/>
            <person name="Meyerdierks A."/>
            <person name="Storesund J.E."/>
            <person name="Kallscheuer N."/>
            <person name="Luecker S."/>
            <person name="Lage O.M."/>
            <person name="Pohl T."/>
            <person name="Merkel B.J."/>
            <person name="Hornburger P."/>
            <person name="Mueller R.-W."/>
            <person name="Bruemmer F."/>
            <person name="Labrenz M."/>
            <person name="Spormann A.M."/>
            <person name="Op den Camp H."/>
            <person name="Overmann J."/>
            <person name="Amann R."/>
            <person name="Jetten M.S.M."/>
            <person name="Mascher T."/>
            <person name="Medema M.H."/>
            <person name="Devos D.P."/>
            <person name="Kaster A.-K."/>
            <person name="Ovreas L."/>
            <person name="Rohde M."/>
            <person name="Galperin M.Y."/>
            <person name="Jogler C."/>
        </authorList>
    </citation>
    <scope>NUCLEOTIDE SEQUENCE [LARGE SCALE GENOMIC DNA]</scope>
    <source>
        <strain evidence="2 3">Enr13</strain>
    </source>
</reference>
<name>A0A518HND1_9BACT</name>
<evidence type="ECO:0000313" key="2">
    <source>
        <dbReference type="EMBL" id="QDV42366.1"/>
    </source>
</evidence>
<dbReference type="GO" id="GO:0006508">
    <property type="term" value="P:proteolysis"/>
    <property type="evidence" value="ECO:0007669"/>
    <property type="project" value="InterPro"/>
</dbReference>
<dbReference type="Pfam" id="PF01244">
    <property type="entry name" value="Peptidase_M19"/>
    <property type="match status" value="1"/>
</dbReference>
<dbReference type="EMBL" id="CP037423">
    <property type="protein sequence ID" value="QDV42366.1"/>
    <property type="molecule type" value="Genomic_DNA"/>
</dbReference>
<keyword evidence="3" id="KW-1185">Reference proteome</keyword>
<dbReference type="PROSITE" id="PS51365">
    <property type="entry name" value="RENAL_DIPEPTIDASE_2"/>
    <property type="match status" value="1"/>
</dbReference>
<dbReference type="InterPro" id="IPR006311">
    <property type="entry name" value="TAT_signal"/>
</dbReference>
<evidence type="ECO:0000313" key="3">
    <source>
        <dbReference type="Proteomes" id="UP000319004"/>
    </source>
</evidence>
<keyword evidence="1" id="KW-0732">Signal</keyword>
<dbReference type="PANTHER" id="PTHR10443:SF12">
    <property type="entry name" value="DIPEPTIDASE"/>
    <property type="match status" value="1"/>
</dbReference>
<evidence type="ECO:0000256" key="1">
    <source>
        <dbReference type="SAM" id="SignalP"/>
    </source>
</evidence>
<dbReference type="AlphaFoldDB" id="A0A518HND1"/>
<dbReference type="Proteomes" id="UP000319004">
    <property type="component" value="Chromosome"/>
</dbReference>
<sequence length="448" mass="49775" precursor="true">MRTYLRKSMPRRQFLGALAGTSALAMSRPTISAQDSLTRDPVSDLTARLNTKIHESRDVALGILKPSTAEIDRGMKLHAESIVFDAYGFGPRAAIDGDALAAAIESGASEIEIKDMREDMTMTRFVTDPVQEQEFRDAWRASGVTCVFNNAGEEGQDPLRLIKRLARHTYTTDLMRGFVFKAAVPNDVRTAKKQHRHCYYLTGNGVPLVQQWLSVEDELRYVRVFAQLGIRMMHLTYQRRNMIGDGCGEKSDAGLSDFGRKAIAEMNRVGVIPDCAHSGWQTSLEAAQVSSRPVVASHSTCGAIYPHFRSKPDNVIKAIVDSGGYIGICCIPRYLRGAGDISELLNHIDYAIKKFGPDAVAIGTDVAYTSQDSAKERAKVPKRARQREEFRMLWPDDDFKTTSQMNQSLAWTNWPLFTVGLVQRGHSDEVIRKVIGGNVMRVIDASLS</sequence>
<gene>
    <name evidence="2" type="ORF">Enr13x_22110</name>
</gene>
<dbReference type="Gene3D" id="3.20.20.140">
    <property type="entry name" value="Metal-dependent hydrolases"/>
    <property type="match status" value="1"/>
</dbReference>
<dbReference type="InterPro" id="IPR032466">
    <property type="entry name" value="Metal_Hydrolase"/>
</dbReference>
<protein>
    <submittedName>
        <fullName evidence="2">Membrane dipeptidase (Peptidase family M19)</fullName>
    </submittedName>
</protein>
<dbReference type="GO" id="GO:0070573">
    <property type="term" value="F:metallodipeptidase activity"/>
    <property type="evidence" value="ECO:0007669"/>
    <property type="project" value="InterPro"/>
</dbReference>